<accession>A0A084SF74</accession>
<dbReference type="Proteomes" id="UP000028547">
    <property type="component" value="Unassembled WGS sequence"/>
</dbReference>
<dbReference type="AlphaFoldDB" id="A0A084SF74"/>
<protein>
    <submittedName>
        <fullName evidence="2">Uncharacterized protein</fullName>
    </submittedName>
</protein>
<name>A0A084SF74_9BACT</name>
<dbReference type="RefSeq" id="WP_043413455.1">
    <property type="nucleotide sequence ID" value="NZ_JPMI01000393.1"/>
</dbReference>
<feature type="compositionally biased region" description="Low complexity" evidence="1">
    <location>
        <begin position="118"/>
        <end position="131"/>
    </location>
</feature>
<reference evidence="2 3" key="1">
    <citation type="submission" date="2014-07" db="EMBL/GenBank/DDBJ databases">
        <title>Draft Genome Sequence of Gephyronic Acid Producer, Cystobacter violaceus Strain Cb vi76.</title>
        <authorList>
            <person name="Stevens D.C."/>
            <person name="Young J."/>
            <person name="Carmichael R."/>
            <person name="Tan J."/>
            <person name="Taylor R.E."/>
        </authorList>
    </citation>
    <scope>NUCLEOTIDE SEQUENCE [LARGE SCALE GENOMIC DNA]</scope>
    <source>
        <strain evidence="2 3">Cb vi76</strain>
    </source>
</reference>
<feature type="region of interest" description="Disordered" evidence="1">
    <location>
        <begin position="113"/>
        <end position="152"/>
    </location>
</feature>
<dbReference type="Pfam" id="PF09544">
    <property type="entry name" value="DUF2381"/>
    <property type="match status" value="1"/>
</dbReference>
<comment type="caution">
    <text evidence="2">The sequence shown here is derived from an EMBL/GenBank/DDBJ whole genome shotgun (WGS) entry which is preliminary data.</text>
</comment>
<dbReference type="InterPro" id="IPR011754">
    <property type="entry name" value="Mxa_paralog_2268"/>
</dbReference>
<dbReference type="EMBL" id="JPMI01000393">
    <property type="protein sequence ID" value="KFA87109.1"/>
    <property type="molecule type" value="Genomic_DNA"/>
</dbReference>
<proteinExistence type="predicted"/>
<organism evidence="2 3">
    <name type="scientific">Archangium violaceum Cb vi76</name>
    <dbReference type="NCBI Taxonomy" id="1406225"/>
    <lineage>
        <taxon>Bacteria</taxon>
        <taxon>Pseudomonadati</taxon>
        <taxon>Myxococcota</taxon>
        <taxon>Myxococcia</taxon>
        <taxon>Myxococcales</taxon>
        <taxon>Cystobacterineae</taxon>
        <taxon>Archangiaceae</taxon>
        <taxon>Archangium</taxon>
    </lineage>
</organism>
<evidence type="ECO:0000313" key="2">
    <source>
        <dbReference type="EMBL" id="KFA87109.1"/>
    </source>
</evidence>
<evidence type="ECO:0000256" key="1">
    <source>
        <dbReference type="SAM" id="MobiDB-lite"/>
    </source>
</evidence>
<gene>
    <name evidence="2" type="ORF">Q664_49995</name>
</gene>
<evidence type="ECO:0000313" key="3">
    <source>
        <dbReference type="Proteomes" id="UP000028547"/>
    </source>
</evidence>
<sequence length="152" mass="16835">MKVAVNEAEGLVTLLPTQSPPPDRPLLVTVRFADGQVPGSVTLRLVEDALRAEHQVRVYRQPRSGESWHLESRQQRERAERCEAALAQERARPQGPCAGGLLESLGAGLVGRGRASRRATSSATSPSVPARPWRWRTPGATTPRNRSRWRWS</sequence>